<evidence type="ECO:0000256" key="1">
    <source>
        <dbReference type="SAM" id="MobiDB-lite"/>
    </source>
</evidence>
<feature type="compositionally biased region" description="Acidic residues" evidence="1">
    <location>
        <begin position="1"/>
        <end position="12"/>
    </location>
</feature>
<organism evidence="2 3">
    <name type="scientific">Tritrichomonas musculus</name>
    <dbReference type="NCBI Taxonomy" id="1915356"/>
    <lineage>
        <taxon>Eukaryota</taxon>
        <taxon>Metamonada</taxon>
        <taxon>Parabasalia</taxon>
        <taxon>Tritrichomonadida</taxon>
        <taxon>Tritrichomonadidae</taxon>
        <taxon>Tritrichomonas</taxon>
    </lineage>
</organism>
<dbReference type="Proteomes" id="UP001470230">
    <property type="component" value="Unassembled WGS sequence"/>
</dbReference>
<reference evidence="2 3" key="1">
    <citation type="submission" date="2024-04" db="EMBL/GenBank/DDBJ databases">
        <title>Tritrichomonas musculus Genome.</title>
        <authorList>
            <person name="Alves-Ferreira E."/>
            <person name="Grigg M."/>
            <person name="Lorenzi H."/>
            <person name="Galac M."/>
        </authorList>
    </citation>
    <scope>NUCLEOTIDE SEQUENCE [LARGE SCALE GENOMIC DNA]</scope>
    <source>
        <strain evidence="2 3">EAF2021</strain>
    </source>
</reference>
<feature type="region of interest" description="Disordered" evidence="1">
    <location>
        <begin position="1"/>
        <end position="29"/>
    </location>
</feature>
<feature type="region of interest" description="Disordered" evidence="1">
    <location>
        <begin position="290"/>
        <end position="315"/>
    </location>
</feature>
<evidence type="ECO:0000313" key="2">
    <source>
        <dbReference type="EMBL" id="KAK8882448.1"/>
    </source>
</evidence>
<comment type="caution">
    <text evidence="2">The sequence shown here is derived from an EMBL/GenBank/DDBJ whole genome shotgun (WGS) entry which is preliminary data.</text>
</comment>
<gene>
    <name evidence="2" type="ORF">M9Y10_045090</name>
</gene>
<evidence type="ECO:0000313" key="3">
    <source>
        <dbReference type="Proteomes" id="UP001470230"/>
    </source>
</evidence>
<feature type="region of interest" description="Disordered" evidence="1">
    <location>
        <begin position="262"/>
        <end position="281"/>
    </location>
</feature>
<proteinExistence type="predicted"/>
<accession>A0ABR2JV14</accession>
<keyword evidence="3" id="KW-1185">Reference proteome</keyword>
<dbReference type="EMBL" id="JAPFFF010000009">
    <property type="protein sequence ID" value="KAK8882448.1"/>
    <property type="molecule type" value="Genomic_DNA"/>
</dbReference>
<protein>
    <submittedName>
        <fullName evidence="2">Uncharacterized protein</fullName>
    </submittedName>
</protein>
<name>A0ABR2JV14_9EUKA</name>
<feature type="compositionally biased region" description="Basic and acidic residues" evidence="1">
    <location>
        <begin position="13"/>
        <end position="25"/>
    </location>
</feature>
<sequence length="315" mass="36859">MIEENPIESESETETKIETDTKNSSDNEDYLTADFKNEIDAIYEMNFEEACELTQRKYQYYDDETENEKAHYEEQAQILEQQNYEEYNSEISRISQDYLQTAERYKNLWQEYCKTLVARHREEASDLEQQWREARDIQIARSTEQAEASFGTARILAMCELYDKAIEIRNAAQDVITDNNTPELQKIDIDFTARFQYMTKRHFAEYQYLHRHLKALMKTLRERANAQKKTAEATLQVEQAQNSSLILETVIKEGVSMKAKESLIQSFSPRSKSRQRPFSKARSYAIHSSPIGFLSRGSSSLAYSPGNLTPRPRRK</sequence>